<evidence type="ECO:0000313" key="15">
    <source>
        <dbReference type="EMBL" id="MBK9297072.1"/>
    </source>
</evidence>
<dbReference type="Gene3D" id="3.90.20.20">
    <property type="match status" value="1"/>
</dbReference>
<organism evidence="15 16">
    <name type="scientific">Candidatus Neomicrothrix subdominans</name>
    <dbReference type="NCBI Taxonomy" id="2954438"/>
    <lineage>
        <taxon>Bacteria</taxon>
        <taxon>Bacillati</taxon>
        <taxon>Actinomycetota</taxon>
        <taxon>Acidimicrobiia</taxon>
        <taxon>Acidimicrobiales</taxon>
        <taxon>Microthrixaceae</taxon>
        <taxon>Candidatus Neomicrothrix</taxon>
    </lineage>
</organism>
<dbReference type="CDD" id="cd00446">
    <property type="entry name" value="GrpE"/>
    <property type="match status" value="1"/>
</dbReference>
<dbReference type="EMBL" id="JADJZA010000006">
    <property type="protein sequence ID" value="MBK9297072.1"/>
    <property type="molecule type" value="Genomic_DNA"/>
</dbReference>
<dbReference type="Gene3D" id="2.30.22.10">
    <property type="entry name" value="Head domain of nucleotide exchange factor GrpE"/>
    <property type="match status" value="1"/>
</dbReference>
<evidence type="ECO:0000256" key="4">
    <source>
        <dbReference type="ARBA" id="ARBA00022490"/>
    </source>
</evidence>
<dbReference type="PRINTS" id="PR00773">
    <property type="entry name" value="GRPEPROTEIN"/>
</dbReference>
<comment type="similarity">
    <text evidence="2 10 12">Belongs to the GrpE family.</text>
</comment>
<dbReference type="InterPro" id="IPR009012">
    <property type="entry name" value="GrpE_head"/>
</dbReference>
<evidence type="ECO:0000256" key="2">
    <source>
        <dbReference type="ARBA" id="ARBA00009054"/>
    </source>
</evidence>
<evidence type="ECO:0000256" key="11">
    <source>
        <dbReference type="RuleBase" id="RU000639"/>
    </source>
</evidence>
<evidence type="ECO:0000256" key="10">
    <source>
        <dbReference type="HAMAP-Rule" id="MF_01151"/>
    </source>
</evidence>
<comment type="caution">
    <text evidence="15">The sequence shown here is derived from an EMBL/GenBank/DDBJ whole genome shotgun (WGS) entry which is preliminary data.</text>
</comment>
<evidence type="ECO:0000256" key="1">
    <source>
        <dbReference type="ARBA" id="ARBA00004496"/>
    </source>
</evidence>
<dbReference type="GO" id="GO:0051082">
    <property type="term" value="F:unfolded protein binding"/>
    <property type="evidence" value="ECO:0007669"/>
    <property type="project" value="TreeGrafter"/>
</dbReference>
<keyword evidence="4 10" id="KW-0963">Cytoplasm</keyword>
<evidence type="ECO:0000256" key="9">
    <source>
        <dbReference type="ARBA" id="ARBA00076414"/>
    </source>
</evidence>
<dbReference type="AlphaFoldDB" id="A0A936TEH2"/>
<gene>
    <name evidence="10" type="primary">grpE</name>
    <name evidence="15" type="ORF">IPN02_09610</name>
</gene>
<evidence type="ECO:0000256" key="8">
    <source>
        <dbReference type="ARBA" id="ARBA00072274"/>
    </source>
</evidence>
<dbReference type="Proteomes" id="UP000727993">
    <property type="component" value="Unassembled WGS sequence"/>
</dbReference>
<sequence length="202" mass="21705">MNDRDEAAEQAPSDGPVADNPASNDAEANGAGTESDAGSGSGSPSTSATFTGETAEEQLDECAQLVEAISTERDDMRGVAQRVQADFENYKRRVEAQRAEQQNRAAEDLVQSLLEILDDCDLAAAHGADDVAPIANKLLSTLERQGLTKVDDTEVLFDPNLHEAVMSEEGDGDGEHTVSAVMRAGYQWRDRLLRPAMVKVRS</sequence>
<evidence type="ECO:0000256" key="5">
    <source>
        <dbReference type="ARBA" id="ARBA00023016"/>
    </source>
</evidence>
<dbReference type="InterPro" id="IPR000740">
    <property type="entry name" value="GrpE"/>
</dbReference>
<evidence type="ECO:0000313" key="16">
    <source>
        <dbReference type="Proteomes" id="UP000727993"/>
    </source>
</evidence>
<dbReference type="GO" id="GO:0000774">
    <property type="term" value="F:adenyl-nucleotide exchange factor activity"/>
    <property type="evidence" value="ECO:0007669"/>
    <property type="project" value="InterPro"/>
</dbReference>
<evidence type="ECO:0000256" key="3">
    <source>
        <dbReference type="ARBA" id="ARBA00011738"/>
    </source>
</evidence>
<dbReference type="HAMAP" id="MF_01151">
    <property type="entry name" value="GrpE"/>
    <property type="match status" value="1"/>
</dbReference>
<evidence type="ECO:0000256" key="13">
    <source>
        <dbReference type="SAM" id="Coils"/>
    </source>
</evidence>
<evidence type="ECO:0000256" key="14">
    <source>
        <dbReference type="SAM" id="MobiDB-lite"/>
    </source>
</evidence>
<dbReference type="Pfam" id="PF01025">
    <property type="entry name" value="GrpE"/>
    <property type="match status" value="1"/>
</dbReference>
<dbReference type="PANTHER" id="PTHR21237:SF23">
    <property type="entry name" value="GRPE PROTEIN HOMOLOG, MITOCHONDRIAL"/>
    <property type="match status" value="1"/>
</dbReference>
<evidence type="ECO:0000256" key="6">
    <source>
        <dbReference type="ARBA" id="ARBA00023186"/>
    </source>
</evidence>
<evidence type="ECO:0000256" key="12">
    <source>
        <dbReference type="RuleBase" id="RU004478"/>
    </source>
</evidence>
<keyword evidence="13" id="KW-0175">Coiled coil</keyword>
<dbReference type="PROSITE" id="PS01071">
    <property type="entry name" value="GRPE"/>
    <property type="match status" value="1"/>
</dbReference>
<dbReference type="GO" id="GO:0042803">
    <property type="term" value="F:protein homodimerization activity"/>
    <property type="evidence" value="ECO:0007669"/>
    <property type="project" value="InterPro"/>
</dbReference>
<accession>A0A936TEH2</accession>
<feature type="compositionally biased region" description="Low complexity" evidence="14">
    <location>
        <begin position="35"/>
        <end position="52"/>
    </location>
</feature>
<comment type="subunit">
    <text evidence="3 10">Homodimer.</text>
</comment>
<name>A0A936TEH2_9ACTN</name>
<feature type="region of interest" description="Disordered" evidence="14">
    <location>
        <begin position="1"/>
        <end position="60"/>
    </location>
</feature>
<dbReference type="GO" id="GO:0005737">
    <property type="term" value="C:cytoplasm"/>
    <property type="evidence" value="ECO:0007669"/>
    <property type="project" value="UniProtKB-SubCell"/>
</dbReference>
<keyword evidence="6 10" id="KW-0143">Chaperone</keyword>
<dbReference type="GO" id="GO:0006457">
    <property type="term" value="P:protein folding"/>
    <property type="evidence" value="ECO:0007669"/>
    <property type="project" value="InterPro"/>
</dbReference>
<dbReference type="FunFam" id="2.30.22.10:FF:000001">
    <property type="entry name" value="Protein GrpE"/>
    <property type="match status" value="1"/>
</dbReference>
<dbReference type="GO" id="GO:0051087">
    <property type="term" value="F:protein-folding chaperone binding"/>
    <property type="evidence" value="ECO:0007669"/>
    <property type="project" value="InterPro"/>
</dbReference>
<proteinExistence type="inferred from homology"/>
<comment type="function">
    <text evidence="7 10 11">Participates actively in the response to hyperosmotic and heat shock by preventing the aggregation of stress-denatured proteins, in association with DnaK and GrpE. It is the nucleotide exchange factor for DnaK and may function as a thermosensor. Unfolded proteins bind initially to DnaJ; upon interaction with the DnaJ-bound protein, DnaK hydrolyzes its bound ATP, resulting in the formation of a stable complex. GrpE releases ADP from DnaK; ATP binding to DnaK triggers the release of the substrate protein, thus completing the reaction cycle. Several rounds of ATP-dependent interactions between DnaJ, DnaK and GrpE are required for fully efficient folding.</text>
</comment>
<comment type="subcellular location">
    <subcellularLocation>
        <location evidence="1 10">Cytoplasm</location>
    </subcellularLocation>
</comment>
<dbReference type="SUPFAM" id="SSF58014">
    <property type="entry name" value="Coiled-coil domain of nucleotide exchange factor GrpE"/>
    <property type="match status" value="1"/>
</dbReference>
<dbReference type="SUPFAM" id="SSF51064">
    <property type="entry name" value="Head domain of nucleotide exchange factor GrpE"/>
    <property type="match status" value="1"/>
</dbReference>
<dbReference type="PANTHER" id="PTHR21237">
    <property type="entry name" value="GRPE PROTEIN"/>
    <property type="match status" value="1"/>
</dbReference>
<reference evidence="15 16" key="1">
    <citation type="submission" date="2020-10" db="EMBL/GenBank/DDBJ databases">
        <title>Connecting structure to function with the recovery of over 1000 high-quality activated sludge metagenome-assembled genomes encoding full-length rRNA genes using long-read sequencing.</title>
        <authorList>
            <person name="Singleton C.M."/>
            <person name="Petriglieri F."/>
            <person name="Kristensen J.M."/>
            <person name="Kirkegaard R.H."/>
            <person name="Michaelsen T.Y."/>
            <person name="Andersen M.H."/>
            <person name="Karst S.M."/>
            <person name="Dueholm M.S."/>
            <person name="Nielsen P.H."/>
            <person name="Albertsen M."/>
        </authorList>
    </citation>
    <scope>NUCLEOTIDE SEQUENCE [LARGE SCALE GENOMIC DNA]</scope>
    <source>
        <strain evidence="15">Lyne_18-Q3-R50-59_MAXAC.006</strain>
    </source>
</reference>
<evidence type="ECO:0000256" key="7">
    <source>
        <dbReference type="ARBA" id="ARBA00053401"/>
    </source>
</evidence>
<keyword evidence="5 10" id="KW-0346">Stress response</keyword>
<feature type="coiled-coil region" evidence="13">
    <location>
        <begin position="80"/>
        <end position="116"/>
    </location>
</feature>
<protein>
    <recommendedName>
        <fullName evidence="8 10">Protein GrpE</fullName>
    </recommendedName>
    <alternativeName>
        <fullName evidence="9 10">HSP-70 cofactor</fullName>
    </alternativeName>
</protein>
<dbReference type="InterPro" id="IPR013805">
    <property type="entry name" value="GrpE_CC"/>
</dbReference>